<name>K9UFJ2_CHAP6</name>
<evidence type="ECO:0000313" key="1">
    <source>
        <dbReference type="EMBL" id="AFY93595.1"/>
    </source>
</evidence>
<keyword evidence="2" id="KW-1185">Reference proteome</keyword>
<dbReference type="EMBL" id="CP003600">
    <property type="protein sequence ID" value="AFY93595.1"/>
    <property type="molecule type" value="Genomic_DNA"/>
</dbReference>
<proteinExistence type="predicted"/>
<organism evidence="1 2">
    <name type="scientific">Chamaesiphon minutus (strain ATCC 27169 / PCC 6605)</name>
    <dbReference type="NCBI Taxonomy" id="1173020"/>
    <lineage>
        <taxon>Bacteria</taxon>
        <taxon>Bacillati</taxon>
        <taxon>Cyanobacteriota</taxon>
        <taxon>Cyanophyceae</taxon>
        <taxon>Gomontiellales</taxon>
        <taxon>Chamaesiphonaceae</taxon>
        <taxon>Chamaesiphon</taxon>
    </lineage>
</organism>
<dbReference type="Proteomes" id="UP000010366">
    <property type="component" value="Chromosome"/>
</dbReference>
<accession>K9UFJ2</accession>
<dbReference type="HOGENOM" id="CLU_2932833_0_0_3"/>
<dbReference type="InterPro" id="IPR021362">
    <property type="entry name" value="DUF2834"/>
</dbReference>
<reference evidence="1 2" key="1">
    <citation type="submission" date="2012-05" db="EMBL/GenBank/DDBJ databases">
        <title>Finished chromosome of genome of Chamaesiphon sp. PCC 6605.</title>
        <authorList>
            <consortium name="US DOE Joint Genome Institute"/>
            <person name="Gugger M."/>
            <person name="Coursin T."/>
            <person name="Rippka R."/>
            <person name="Tandeau De Marsac N."/>
            <person name="Huntemann M."/>
            <person name="Wei C.-L."/>
            <person name="Han J."/>
            <person name="Detter J.C."/>
            <person name="Han C."/>
            <person name="Tapia R."/>
            <person name="Chen A."/>
            <person name="Kyrpides N."/>
            <person name="Mavromatis K."/>
            <person name="Markowitz V."/>
            <person name="Szeto E."/>
            <person name="Ivanova N."/>
            <person name="Pagani I."/>
            <person name="Pati A."/>
            <person name="Goodwin L."/>
            <person name="Nordberg H.P."/>
            <person name="Cantor M.N."/>
            <person name="Hua S.X."/>
            <person name="Woyke T."/>
            <person name="Kerfeld C.A."/>
        </authorList>
    </citation>
    <scope>NUCLEOTIDE SEQUENCE [LARGE SCALE GENOMIC DNA]</scope>
    <source>
        <strain evidence="2">ATCC 27169 / PCC 6605</strain>
    </source>
</reference>
<dbReference type="STRING" id="1173020.Cha6605_2545"/>
<gene>
    <name evidence="1" type="ORF">Cha6605_2545</name>
</gene>
<dbReference type="AlphaFoldDB" id="K9UFJ2"/>
<sequence length="60" mass="6564">MSPALFLQLSFANQIATAWASDLLISASVFFIFAAIVLQTRYANGEAGVMFDEDCVFNLL</sequence>
<protein>
    <submittedName>
        <fullName evidence="1">Uncharacterized protein</fullName>
    </submittedName>
</protein>
<evidence type="ECO:0000313" key="2">
    <source>
        <dbReference type="Proteomes" id="UP000010366"/>
    </source>
</evidence>
<dbReference type="KEGG" id="cmp:Cha6605_2545"/>
<dbReference type="Pfam" id="PF11196">
    <property type="entry name" value="DUF2834"/>
    <property type="match status" value="1"/>
</dbReference>